<proteinExistence type="predicted"/>
<organism evidence="1 2">
    <name type="scientific">Allacma fusca</name>
    <dbReference type="NCBI Taxonomy" id="39272"/>
    <lineage>
        <taxon>Eukaryota</taxon>
        <taxon>Metazoa</taxon>
        <taxon>Ecdysozoa</taxon>
        <taxon>Arthropoda</taxon>
        <taxon>Hexapoda</taxon>
        <taxon>Collembola</taxon>
        <taxon>Symphypleona</taxon>
        <taxon>Sminthuridae</taxon>
        <taxon>Allacma</taxon>
    </lineage>
</organism>
<keyword evidence="2" id="KW-1185">Reference proteome</keyword>
<reference evidence="1" key="1">
    <citation type="submission" date="2021-06" db="EMBL/GenBank/DDBJ databases">
        <authorList>
            <person name="Hodson N. C."/>
            <person name="Mongue J. A."/>
            <person name="Jaron S. K."/>
        </authorList>
    </citation>
    <scope>NUCLEOTIDE SEQUENCE</scope>
</reference>
<evidence type="ECO:0000313" key="2">
    <source>
        <dbReference type="Proteomes" id="UP000708208"/>
    </source>
</evidence>
<dbReference type="AlphaFoldDB" id="A0A8J2K7L5"/>
<name>A0A8J2K7L5_9HEXA</name>
<sequence>MSGFQSFLFLALLGISIAPGLAVVVNRVQVLDDDFQ</sequence>
<comment type="caution">
    <text evidence="1">The sequence shown here is derived from an EMBL/GenBank/DDBJ whole genome shotgun (WGS) entry which is preliminary data.</text>
</comment>
<dbReference type="Proteomes" id="UP000708208">
    <property type="component" value="Unassembled WGS sequence"/>
</dbReference>
<gene>
    <name evidence="1" type="ORF">AFUS01_LOCUS10928</name>
</gene>
<evidence type="ECO:0000313" key="1">
    <source>
        <dbReference type="EMBL" id="CAG7721734.1"/>
    </source>
</evidence>
<protein>
    <submittedName>
        <fullName evidence="1">Uncharacterized protein</fullName>
    </submittedName>
</protein>
<accession>A0A8J2K7L5</accession>
<feature type="non-terminal residue" evidence="1">
    <location>
        <position position="36"/>
    </location>
</feature>
<dbReference type="EMBL" id="CAJVCH010082355">
    <property type="protein sequence ID" value="CAG7721734.1"/>
    <property type="molecule type" value="Genomic_DNA"/>
</dbReference>